<dbReference type="KEGG" id="kphy:AOZ06_52705"/>
<evidence type="ECO:0000256" key="3">
    <source>
        <dbReference type="ARBA" id="ARBA00023163"/>
    </source>
</evidence>
<dbReference type="GO" id="GO:0005829">
    <property type="term" value="C:cytosol"/>
    <property type="evidence" value="ECO:0007669"/>
    <property type="project" value="TreeGrafter"/>
</dbReference>
<dbReference type="InterPro" id="IPR019887">
    <property type="entry name" value="Tscrpt_reg_AsnC/Lrp_C"/>
</dbReference>
<reference evidence="6 7" key="1">
    <citation type="submission" date="2015-07" db="EMBL/GenBank/DDBJ databases">
        <title>Genome sequencing of Kibdelosporangium phytohabitans.</title>
        <authorList>
            <person name="Qin S."/>
            <person name="Xing K."/>
        </authorList>
    </citation>
    <scope>NUCLEOTIDE SEQUENCE [LARGE SCALE GENOMIC DNA]</scope>
    <source>
        <strain evidence="6 7">KLBMP1111</strain>
    </source>
</reference>
<dbReference type="InterPro" id="IPR000485">
    <property type="entry name" value="AsnC-type_HTH_dom"/>
</dbReference>
<dbReference type="RefSeq" id="WP_054296260.1">
    <property type="nucleotide sequence ID" value="NZ_CP012752.1"/>
</dbReference>
<keyword evidence="2" id="KW-0238">DNA-binding</keyword>
<dbReference type="InterPro" id="IPR036390">
    <property type="entry name" value="WH_DNA-bd_sf"/>
</dbReference>
<sequence>MLDDLDRALTHALHIDGRVPFSKLADVLGTSAQTVTRRYQRMRAEAGLRVIGLPAPNLDGYQQWIVRLTAGAASAQDIAHALARRPDTSWVQLTSGGTEISAIVRALPGADQPHSLLLRDIPRTASVTAVSAHCILHMYLGGPTTWHGRTAALTEDQIAALSPPAPTGPGVDLGPGEQRLLAVLLHDGRAGYAALAEATGWSQSTVARRLAELRSGGAVFFDVDLDAELPGGQTKVMLWMSVPPAQADQVGRTLAQHGELAVVAATTGPTNLLATALCPSPQALHEYLVHRLALPAITRIETSPVLRTVKQAGPAPHRAVF</sequence>
<dbReference type="AlphaFoldDB" id="A0A0N9IHF0"/>
<dbReference type="Proteomes" id="UP000063699">
    <property type="component" value="Chromosome"/>
</dbReference>
<dbReference type="PANTHER" id="PTHR30154:SF34">
    <property type="entry name" value="TRANSCRIPTIONAL REGULATOR AZLB"/>
    <property type="match status" value="1"/>
</dbReference>
<dbReference type="OrthoDB" id="3453230at2"/>
<evidence type="ECO:0000256" key="1">
    <source>
        <dbReference type="ARBA" id="ARBA00023015"/>
    </source>
</evidence>
<evidence type="ECO:0000313" key="7">
    <source>
        <dbReference type="Proteomes" id="UP000063699"/>
    </source>
</evidence>
<evidence type="ECO:0000256" key="2">
    <source>
        <dbReference type="ARBA" id="ARBA00023125"/>
    </source>
</evidence>
<dbReference type="InterPro" id="IPR019888">
    <property type="entry name" value="Tscrpt_reg_AsnC-like"/>
</dbReference>
<feature type="domain" description="Transcription regulator AsnC/Lrp ligand binding" evidence="4">
    <location>
        <begin position="241"/>
        <end position="308"/>
    </location>
</feature>
<organism evidence="6 7">
    <name type="scientific">Kibdelosporangium phytohabitans</name>
    <dbReference type="NCBI Taxonomy" id="860235"/>
    <lineage>
        <taxon>Bacteria</taxon>
        <taxon>Bacillati</taxon>
        <taxon>Actinomycetota</taxon>
        <taxon>Actinomycetes</taxon>
        <taxon>Pseudonocardiales</taxon>
        <taxon>Pseudonocardiaceae</taxon>
        <taxon>Kibdelosporangium</taxon>
    </lineage>
</organism>
<dbReference type="GO" id="GO:0043565">
    <property type="term" value="F:sequence-specific DNA binding"/>
    <property type="evidence" value="ECO:0007669"/>
    <property type="project" value="InterPro"/>
</dbReference>
<dbReference type="Gene3D" id="3.30.70.920">
    <property type="match status" value="1"/>
</dbReference>
<dbReference type="GO" id="GO:0043200">
    <property type="term" value="P:response to amino acid"/>
    <property type="evidence" value="ECO:0007669"/>
    <property type="project" value="TreeGrafter"/>
</dbReference>
<name>A0A0N9IHF0_9PSEU</name>
<dbReference type="PRINTS" id="PR00033">
    <property type="entry name" value="HTHASNC"/>
</dbReference>
<accession>A0A0N9IHF0</accession>
<dbReference type="Gene3D" id="1.10.10.10">
    <property type="entry name" value="Winged helix-like DNA-binding domain superfamily/Winged helix DNA-binding domain"/>
    <property type="match status" value="2"/>
</dbReference>
<dbReference type="SUPFAM" id="SSF46785">
    <property type="entry name" value="Winged helix' DNA-binding domain"/>
    <property type="match status" value="2"/>
</dbReference>
<gene>
    <name evidence="6" type="ORF">AOZ06_52705</name>
</gene>
<dbReference type="SMART" id="SM00344">
    <property type="entry name" value="HTH_ASNC"/>
    <property type="match status" value="1"/>
</dbReference>
<dbReference type="Pfam" id="PF13404">
    <property type="entry name" value="HTH_AsnC-type"/>
    <property type="match status" value="2"/>
</dbReference>
<dbReference type="EMBL" id="CP012752">
    <property type="protein sequence ID" value="ALG14390.1"/>
    <property type="molecule type" value="Genomic_DNA"/>
</dbReference>
<keyword evidence="1" id="KW-0805">Transcription regulation</keyword>
<dbReference type="InterPro" id="IPR036388">
    <property type="entry name" value="WH-like_DNA-bd_sf"/>
</dbReference>
<evidence type="ECO:0000259" key="4">
    <source>
        <dbReference type="Pfam" id="PF01037"/>
    </source>
</evidence>
<dbReference type="STRING" id="860235.AOZ06_52705"/>
<dbReference type="InterPro" id="IPR011008">
    <property type="entry name" value="Dimeric_a/b-barrel"/>
</dbReference>
<keyword evidence="3" id="KW-0804">Transcription</keyword>
<feature type="domain" description="HTH asnC-type" evidence="5">
    <location>
        <begin position="178"/>
        <end position="214"/>
    </location>
</feature>
<dbReference type="Pfam" id="PF01037">
    <property type="entry name" value="AsnC_trans_reg"/>
    <property type="match status" value="1"/>
</dbReference>
<evidence type="ECO:0000259" key="5">
    <source>
        <dbReference type="Pfam" id="PF13404"/>
    </source>
</evidence>
<protein>
    <submittedName>
        <fullName evidence="6">AsnC family transcriptional regulator</fullName>
    </submittedName>
</protein>
<dbReference type="PANTHER" id="PTHR30154">
    <property type="entry name" value="LEUCINE-RESPONSIVE REGULATORY PROTEIN"/>
    <property type="match status" value="1"/>
</dbReference>
<dbReference type="SUPFAM" id="SSF54909">
    <property type="entry name" value="Dimeric alpha+beta barrel"/>
    <property type="match status" value="1"/>
</dbReference>
<feature type="domain" description="HTH asnC-type" evidence="5">
    <location>
        <begin position="2"/>
        <end position="43"/>
    </location>
</feature>
<keyword evidence="7" id="KW-1185">Reference proteome</keyword>
<evidence type="ECO:0000313" key="6">
    <source>
        <dbReference type="EMBL" id="ALG14390.1"/>
    </source>
</evidence>
<proteinExistence type="predicted"/>